<sequence length="52" mass="6013">MTWCTTECTIFFDGPSVDKERARETFWQRWIASSGIGRRCLLAHHNNTSAHS</sequence>
<proteinExistence type="predicted"/>
<dbReference type="AlphaFoldDB" id="A0A6J4RD09"/>
<name>A0A6J4RD09_9ACTN</name>
<organism evidence="1">
    <name type="scientific">uncultured Rubrobacteraceae bacterium</name>
    <dbReference type="NCBI Taxonomy" id="349277"/>
    <lineage>
        <taxon>Bacteria</taxon>
        <taxon>Bacillati</taxon>
        <taxon>Actinomycetota</taxon>
        <taxon>Rubrobacteria</taxon>
        <taxon>Rubrobacterales</taxon>
        <taxon>Rubrobacteraceae</taxon>
        <taxon>environmental samples</taxon>
    </lineage>
</organism>
<gene>
    <name evidence="1" type="ORF">AVDCRST_MAG58-3581</name>
</gene>
<evidence type="ECO:0000313" key="1">
    <source>
        <dbReference type="EMBL" id="CAA9466799.1"/>
    </source>
</evidence>
<protein>
    <submittedName>
        <fullName evidence="1">Uncharacterized protein</fullName>
    </submittedName>
</protein>
<accession>A0A6J4RD09</accession>
<dbReference type="EMBL" id="CADCVF010000074">
    <property type="protein sequence ID" value="CAA9466799.1"/>
    <property type="molecule type" value="Genomic_DNA"/>
</dbReference>
<reference evidence="1" key="1">
    <citation type="submission" date="2020-02" db="EMBL/GenBank/DDBJ databases">
        <authorList>
            <person name="Meier V. D."/>
        </authorList>
    </citation>
    <scope>NUCLEOTIDE SEQUENCE</scope>
    <source>
        <strain evidence="1">AVDCRST_MAG58</strain>
    </source>
</reference>